<comment type="caution">
    <text evidence="1">The sequence shown here is derived from an EMBL/GenBank/DDBJ whole genome shotgun (WGS) entry which is preliminary data.</text>
</comment>
<dbReference type="Proteomes" id="UP000273158">
    <property type="component" value="Unassembled WGS sequence"/>
</dbReference>
<evidence type="ECO:0000313" key="1">
    <source>
        <dbReference type="EMBL" id="RLK49172.1"/>
    </source>
</evidence>
<name>A0A498C0M8_9MICO</name>
<dbReference type="OrthoDB" id="4802815at2"/>
<proteinExistence type="predicted"/>
<evidence type="ECO:0008006" key="3">
    <source>
        <dbReference type="Google" id="ProtNLM"/>
    </source>
</evidence>
<accession>A0A498C0M8</accession>
<protein>
    <recommendedName>
        <fullName evidence="3">Transcriptional regulator with AbiEi antitoxin domain of type IV toxin-antitoxin system</fullName>
    </recommendedName>
</protein>
<gene>
    <name evidence="1" type="ORF">C7474_1307</name>
</gene>
<dbReference type="EMBL" id="RCDB01000002">
    <property type="protein sequence ID" value="RLK49172.1"/>
    <property type="molecule type" value="Genomic_DNA"/>
</dbReference>
<keyword evidence="2" id="KW-1185">Reference proteome</keyword>
<organism evidence="1 2">
    <name type="scientific">Microbacterium telephonicum</name>
    <dbReference type="NCBI Taxonomy" id="1714841"/>
    <lineage>
        <taxon>Bacteria</taxon>
        <taxon>Bacillati</taxon>
        <taxon>Actinomycetota</taxon>
        <taxon>Actinomycetes</taxon>
        <taxon>Micrococcales</taxon>
        <taxon>Microbacteriaceae</taxon>
        <taxon>Microbacterium</taxon>
    </lineage>
</organism>
<reference evidence="1 2" key="1">
    <citation type="journal article" date="2015" name="Stand. Genomic Sci.">
        <title>Genomic Encyclopedia of Bacterial and Archaeal Type Strains, Phase III: the genomes of soil and plant-associated and newly described type strains.</title>
        <authorList>
            <person name="Whitman W.B."/>
            <person name="Woyke T."/>
            <person name="Klenk H.P."/>
            <person name="Zhou Y."/>
            <person name="Lilburn T.G."/>
            <person name="Beck B.J."/>
            <person name="De Vos P."/>
            <person name="Vandamme P."/>
            <person name="Eisen J.A."/>
            <person name="Garrity G."/>
            <person name="Hugenholtz P."/>
            <person name="Kyrpides N.C."/>
        </authorList>
    </citation>
    <scope>NUCLEOTIDE SEQUENCE [LARGE SCALE GENOMIC DNA]</scope>
    <source>
        <strain evidence="1 2">S2T63</strain>
    </source>
</reference>
<evidence type="ECO:0000313" key="2">
    <source>
        <dbReference type="Proteomes" id="UP000273158"/>
    </source>
</evidence>
<sequence>MVWPFLFVPGDRLSAVELRAARLDGDAIEVGEAYMPADAVETAEMRAASLRSILGGDLAATHETAAWVHGALATAPLRHRVQRCTSRRTSPVLDPRVHYRDMPLPETDIMRIGRVAVTTPVRTLTDLVRESVAEGPDAALGTAVDGLLAADPTLSGRGVDALARGPAVHHRRAAMERLDALGAALRTR</sequence>
<dbReference type="RefSeq" id="WP_121058182.1">
    <property type="nucleotide sequence ID" value="NZ_RCDB01000002.1"/>
</dbReference>
<dbReference type="AlphaFoldDB" id="A0A498C0M8"/>